<dbReference type="EMBL" id="KV010452">
    <property type="protein sequence ID" value="KZV27659.1"/>
    <property type="molecule type" value="Genomic_DNA"/>
</dbReference>
<evidence type="ECO:0000313" key="24">
    <source>
        <dbReference type="Proteomes" id="UP000250235"/>
    </source>
</evidence>
<feature type="transmembrane region" description="Helical" evidence="21">
    <location>
        <begin position="87"/>
        <end position="108"/>
    </location>
</feature>
<comment type="subcellular location">
    <subcellularLocation>
        <location evidence="1">Cell membrane</location>
        <topology evidence="1">Single-pass membrane protein</topology>
    </subcellularLocation>
</comment>
<evidence type="ECO:0000256" key="18">
    <source>
        <dbReference type="ARBA" id="ARBA00047899"/>
    </source>
</evidence>
<dbReference type="Pfam" id="PF00560">
    <property type="entry name" value="LRR_1"/>
    <property type="match status" value="2"/>
</dbReference>
<evidence type="ECO:0000256" key="17">
    <source>
        <dbReference type="ARBA" id="ARBA00023180"/>
    </source>
</evidence>
<dbReference type="Proteomes" id="UP000250235">
    <property type="component" value="Unassembled WGS sequence"/>
</dbReference>
<evidence type="ECO:0000256" key="19">
    <source>
        <dbReference type="ARBA" id="ARBA00048679"/>
    </source>
</evidence>
<evidence type="ECO:0000256" key="7">
    <source>
        <dbReference type="ARBA" id="ARBA00022679"/>
    </source>
</evidence>
<proteinExistence type="predicted"/>
<evidence type="ECO:0000259" key="22">
    <source>
        <dbReference type="PROSITE" id="PS50011"/>
    </source>
</evidence>
<keyword evidence="8 21" id="KW-0812">Transmembrane</keyword>
<evidence type="ECO:0000256" key="14">
    <source>
        <dbReference type="ARBA" id="ARBA00022989"/>
    </source>
</evidence>
<evidence type="ECO:0000256" key="8">
    <source>
        <dbReference type="ARBA" id="ARBA00022692"/>
    </source>
</evidence>
<organism evidence="23 24">
    <name type="scientific">Dorcoceras hygrometricum</name>
    <dbReference type="NCBI Taxonomy" id="472368"/>
    <lineage>
        <taxon>Eukaryota</taxon>
        <taxon>Viridiplantae</taxon>
        <taxon>Streptophyta</taxon>
        <taxon>Embryophyta</taxon>
        <taxon>Tracheophyta</taxon>
        <taxon>Spermatophyta</taxon>
        <taxon>Magnoliopsida</taxon>
        <taxon>eudicotyledons</taxon>
        <taxon>Gunneridae</taxon>
        <taxon>Pentapetalae</taxon>
        <taxon>asterids</taxon>
        <taxon>lamiids</taxon>
        <taxon>Lamiales</taxon>
        <taxon>Gesneriaceae</taxon>
        <taxon>Didymocarpoideae</taxon>
        <taxon>Trichosporeae</taxon>
        <taxon>Loxocarpinae</taxon>
        <taxon>Dorcoceras</taxon>
    </lineage>
</organism>
<keyword evidence="3" id="KW-1003">Cell membrane</keyword>
<dbReference type="GO" id="GO:0004674">
    <property type="term" value="F:protein serine/threonine kinase activity"/>
    <property type="evidence" value="ECO:0007669"/>
    <property type="project" value="UniProtKB-KW"/>
</dbReference>
<dbReference type="AlphaFoldDB" id="A0A2Z7B027"/>
<dbReference type="GO" id="GO:0005886">
    <property type="term" value="C:plasma membrane"/>
    <property type="evidence" value="ECO:0007669"/>
    <property type="project" value="UniProtKB-SubCell"/>
</dbReference>
<dbReference type="Gene3D" id="3.80.10.10">
    <property type="entry name" value="Ribonuclease Inhibitor"/>
    <property type="match status" value="1"/>
</dbReference>
<keyword evidence="14 21" id="KW-1133">Transmembrane helix</keyword>
<dbReference type="InterPro" id="IPR001611">
    <property type="entry name" value="Leu-rich_rpt"/>
</dbReference>
<evidence type="ECO:0000256" key="10">
    <source>
        <dbReference type="ARBA" id="ARBA00022737"/>
    </source>
</evidence>
<dbReference type="InterPro" id="IPR017441">
    <property type="entry name" value="Protein_kinase_ATP_BS"/>
</dbReference>
<dbReference type="PROSITE" id="PS50011">
    <property type="entry name" value="PROTEIN_KINASE_DOM"/>
    <property type="match status" value="1"/>
</dbReference>
<dbReference type="OrthoDB" id="676979at2759"/>
<keyword evidence="17" id="KW-0325">Glycoprotein</keyword>
<dbReference type="Pfam" id="PF00069">
    <property type="entry name" value="Pkinase"/>
    <property type="match status" value="1"/>
</dbReference>
<evidence type="ECO:0000256" key="16">
    <source>
        <dbReference type="ARBA" id="ARBA00023170"/>
    </source>
</evidence>
<keyword evidence="13 20" id="KW-0067">ATP-binding</keyword>
<evidence type="ECO:0000256" key="21">
    <source>
        <dbReference type="SAM" id="Phobius"/>
    </source>
</evidence>
<evidence type="ECO:0000256" key="12">
    <source>
        <dbReference type="ARBA" id="ARBA00022777"/>
    </source>
</evidence>
<keyword evidence="16 23" id="KW-0675">Receptor</keyword>
<dbReference type="PROSITE" id="PS00107">
    <property type="entry name" value="PROTEIN_KINASE_ATP"/>
    <property type="match status" value="1"/>
</dbReference>
<dbReference type="InterPro" id="IPR032675">
    <property type="entry name" value="LRR_dom_sf"/>
</dbReference>
<dbReference type="InterPro" id="IPR011009">
    <property type="entry name" value="Kinase-like_dom_sf"/>
</dbReference>
<comment type="catalytic activity">
    <reaction evidence="19">
        <text>L-seryl-[protein] + ATP = O-phospho-L-seryl-[protein] + ADP + H(+)</text>
        <dbReference type="Rhea" id="RHEA:17989"/>
        <dbReference type="Rhea" id="RHEA-COMP:9863"/>
        <dbReference type="Rhea" id="RHEA-COMP:11604"/>
        <dbReference type="ChEBI" id="CHEBI:15378"/>
        <dbReference type="ChEBI" id="CHEBI:29999"/>
        <dbReference type="ChEBI" id="CHEBI:30616"/>
        <dbReference type="ChEBI" id="CHEBI:83421"/>
        <dbReference type="ChEBI" id="CHEBI:456216"/>
        <dbReference type="EC" id="2.7.11.1"/>
    </reaction>
</comment>
<keyword evidence="5" id="KW-0597">Phosphoprotein</keyword>
<evidence type="ECO:0000256" key="11">
    <source>
        <dbReference type="ARBA" id="ARBA00022741"/>
    </source>
</evidence>
<keyword evidence="24" id="KW-1185">Reference proteome</keyword>
<sequence length="425" mass="47570">METLDLSHNNLSGTIPTSLEELGYLKYLDVSFNELSGPIPTGGLFESLSSQFFMSNARLCGDPRYGVPLCQENAVTESNRKKVILRAVYICLGISALVFGITLSYMVARYHKKETVIEISSNTALLRVPLHELVEATEGYSESHLLGTGSYGSVYKGTLRNGHDVAIKVFNLQSEGGFKSFDTECEVLRRLRHRNLCKVIGSCSNEEFKALVLEYMPNGSLEKWLYSETNFLNIMQRLKIMIDVACALEYLHHGYSVDLKPSNVLLDEDMVARLSDFGVAKLLNDGVSITLTRTLATLGYIAPEYGSEGLVSVRCDVYSYGIMLMEVFTRVKPNDTKFTGDLSLRRWVNDSVPNTIVQVIDSDLLSVNERYFNEILECLVSIIEIALKCSMESPTERVIDMKYVVVALKKIMSQLLQFLPPADHV</sequence>
<evidence type="ECO:0000256" key="3">
    <source>
        <dbReference type="ARBA" id="ARBA00022475"/>
    </source>
</evidence>
<evidence type="ECO:0000256" key="20">
    <source>
        <dbReference type="PROSITE-ProRule" id="PRU10141"/>
    </source>
</evidence>
<evidence type="ECO:0000256" key="13">
    <source>
        <dbReference type="ARBA" id="ARBA00022840"/>
    </source>
</evidence>
<name>A0A2Z7B027_9LAMI</name>
<dbReference type="GO" id="GO:0005524">
    <property type="term" value="F:ATP binding"/>
    <property type="evidence" value="ECO:0007669"/>
    <property type="project" value="UniProtKB-UniRule"/>
</dbReference>
<evidence type="ECO:0000256" key="15">
    <source>
        <dbReference type="ARBA" id="ARBA00023136"/>
    </source>
</evidence>
<keyword evidence="12 23" id="KW-0418">Kinase</keyword>
<keyword evidence="4" id="KW-0723">Serine/threonine-protein kinase</keyword>
<dbReference type="SUPFAM" id="SSF52058">
    <property type="entry name" value="L domain-like"/>
    <property type="match status" value="1"/>
</dbReference>
<keyword evidence="7" id="KW-0808">Transferase</keyword>
<gene>
    <name evidence="23" type="ORF">F511_43116</name>
</gene>
<evidence type="ECO:0000256" key="1">
    <source>
        <dbReference type="ARBA" id="ARBA00004162"/>
    </source>
</evidence>
<reference evidence="23 24" key="1">
    <citation type="journal article" date="2015" name="Proc. Natl. Acad. Sci. U.S.A.">
        <title>The resurrection genome of Boea hygrometrica: A blueprint for survival of dehydration.</title>
        <authorList>
            <person name="Xiao L."/>
            <person name="Yang G."/>
            <person name="Zhang L."/>
            <person name="Yang X."/>
            <person name="Zhao S."/>
            <person name="Ji Z."/>
            <person name="Zhou Q."/>
            <person name="Hu M."/>
            <person name="Wang Y."/>
            <person name="Chen M."/>
            <person name="Xu Y."/>
            <person name="Jin H."/>
            <person name="Xiao X."/>
            <person name="Hu G."/>
            <person name="Bao F."/>
            <person name="Hu Y."/>
            <person name="Wan P."/>
            <person name="Li L."/>
            <person name="Deng X."/>
            <person name="Kuang T."/>
            <person name="Xiang C."/>
            <person name="Zhu J.K."/>
            <person name="Oliver M.J."/>
            <person name="He Y."/>
        </authorList>
    </citation>
    <scope>NUCLEOTIDE SEQUENCE [LARGE SCALE GENOMIC DNA]</scope>
    <source>
        <strain evidence="24">cv. XS01</strain>
    </source>
</reference>
<comment type="catalytic activity">
    <reaction evidence="18">
        <text>L-threonyl-[protein] + ATP = O-phospho-L-threonyl-[protein] + ADP + H(+)</text>
        <dbReference type="Rhea" id="RHEA:46608"/>
        <dbReference type="Rhea" id="RHEA-COMP:11060"/>
        <dbReference type="Rhea" id="RHEA-COMP:11605"/>
        <dbReference type="ChEBI" id="CHEBI:15378"/>
        <dbReference type="ChEBI" id="CHEBI:30013"/>
        <dbReference type="ChEBI" id="CHEBI:30616"/>
        <dbReference type="ChEBI" id="CHEBI:61977"/>
        <dbReference type="ChEBI" id="CHEBI:456216"/>
        <dbReference type="EC" id="2.7.11.1"/>
    </reaction>
</comment>
<dbReference type="Gene3D" id="1.10.510.10">
    <property type="entry name" value="Transferase(Phosphotransferase) domain 1"/>
    <property type="match status" value="1"/>
</dbReference>
<keyword evidence="9" id="KW-0732">Signal</keyword>
<dbReference type="PANTHER" id="PTHR27008:SF602">
    <property type="entry name" value="LRR RECEPTOR-LIKE SERINE_THREONINE-PROTEIN KINASE EFR"/>
    <property type="match status" value="1"/>
</dbReference>
<dbReference type="Gene3D" id="3.30.200.20">
    <property type="entry name" value="Phosphorylase Kinase, domain 1"/>
    <property type="match status" value="1"/>
</dbReference>
<dbReference type="FunFam" id="1.10.510.10:FF:000358">
    <property type="entry name" value="Putative leucine-rich repeat receptor-like serine/threonine-protein kinase"/>
    <property type="match status" value="1"/>
</dbReference>
<dbReference type="EC" id="2.7.11.1" evidence="2"/>
<dbReference type="InterPro" id="IPR000719">
    <property type="entry name" value="Prot_kinase_dom"/>
</dbReference>
<keyword evidence="15 21" id="KW-0472">Membrane</keyword>
<feature type="binding site" evidence="20">
    <location>
        <position position="168"/>
    </location>
    <ligand>
        <name>ATP</name>
        <dbReference type="ChEBI" id="CHEBI:30616"/>
    </ligand>
</feature>
<dbReference type="PANTHER" id="PTHR27008">
    <property type="entry name" value="OS04G0122200 PROTEIN"/>
    <property type="match status" value="1"/>
</dbReference>
<evidence type="ECO:0000313" key="23">
    <source>
        <dbReference type="EMBL" id="KZV27659.1"/>
    </source>
</evidence>
<dbReference type="FunFam" id="3.30.200.20:FF:000661">
    <property type="entry name" value="Serine-threonine protein kinase plant-type"/>
    <property type="match status" value="1"/>
</dbReference>
<dbReference type="SMART" id="SM00220">
    <property type="entry name" value="S_TKc"/>
    <property type="match status" value="1"/>
</dbReference>
<protein>
    <recommendedName>
        <fullName evidence="2">non-specific serine/threonine protein kinase</fullName>
        <ecNumber evidence="2">2.7.11.1</ecNumber>
    </recommendedName>
</protein>
<evidence type="ECO:0000256" key="4">
    <source>
        <dbReference type="ARBA" id="ARBA00022527"/>
    </source>
</evidence>
<keyword evidence="10" id="KW-0677">Repeat</keyword>
<accession>A0A2Z7B027</accession>
<evidence type="ECO:0000256" key="5">
    <source>
        <dbReference type="ARBA" id="ARBA00022553"/>
    </source>
</evidence>
<keyword evidence="6" id="KW-0433">Leucine-rich repeat</keyword>
<evidence type="ECO:0000256" key="9">
    <source>
        <dbReference type="ARBA" id="ARBA00022729"/>
    </source>
</evidence>
<dbReference type="SUPFAM" id="SSF56112">
    <property type="entry name" value="Protein kinase-like (PK-like)"/>
    <property type="match status" value="1"/>
</dbReference>
<evidence type="ECO:0000256" key="6">
    <source>
        <dbReference type="ARBA" id="ARBA00022614"/>
    </source>
</evidence>
<evidence type="ECO:0000256" key="2">
    <source>
        <dbReference type="ARBA" id="ARBA00012513"/>
    </source>
</evidence>
<feature type="domain" description="Protein kinase" evidence="22">
    <location>
        <begin position="140"/>
        <end position="425"/>
    </location>
</feature>
<dbReference type="InterPro" id="IPR051809">
    <property type="entry name" value="Plant_receptor-like_S/T_kinase"/>
</dbReference>
<keyword evidence="11 20" id="KW-0547">Nucleotide-binding</keyword>